<feature type="transmembrane region" description="Helical" evidence="8">
    <location>
        <begin position="653"/>
        <end position="672"/>
    </location>
</feature>
<dbReference type="EMBL" id="JAQQWI010000004">
    <property type="protein sequence ID" value="KAK8036544.1"/>
    <property type="molecule type" value="Genomic_DNA"/>
</dbReference>
<keyword evidence="8" id="KW-0812">Transmembrane</keyword>
<dbReference type="SMART" id="SM00906">
    <property type="entry name" value="Fungal_trans"/>
    <property type="match status" value="1"/>
</dbReference>
<dbReference type="PROSITE" id="PS00463">
    <property type="entry name" value="ZN2_CY6_FUNGAL_1"/>
    <property type="match status" value="1"/>
</dbReference>
<evidence type="ECO:0000259" key="9">
    <source>
        <dbReference type="PROSITE" id="PS50048"/>
    </source>
</evidence>
<protein>
    <recommendedName>
        <fullName evidence="9">Zn(2)-C6 fungal-type domain-containing protein</fullName>
    </recommendedName>
</protein>
<evidence type="ECO:0000313" key="10">
    <source>
        <dbReference type="EMBL" id="KAK8036544.1"/>
    </source>
</evidence>
<evidence type="ECO:0000313" key="11">
    <source>
        <dbReference type="Proteomes" id="UP001396898"/>
    </source>
</evidence>
<keyword evidence="11" id="KW-1185">Reference proteome</keyword>
<dbReference type="InterPro" id="IPR007219">
    <property type="entry name" value="XnlR_reg_dom"/>
</dbReference>
<dbReference type="CDD" id="cd12148">
    <property type="entry name" value="fungal_TF_MHR"/>
    <property type="match status" value="1"/>
</dbReference>
<dbReference type="InterPro" id="IPR051711">
    <property type="entry name" value="Stress_Response_Reg"/>
</dbReference>
<evidence type="ECO:0000256" key="1">
    <source>
        <dbReference type="ARBA" id="ARBA00004123"/>
    </source>
</evidence>
<sequence>MGASGARWGGQDHYGWKPLRQLTNPAQSDSVVASISRFFFDAATGLTYLKYLWTIMAQLNTSASGERLDAAAPPLHRVVPRKRRRTTKACDDCRRKKIKCDGMRPCSSCADFNSECVYTRISLREGEAKSSAPSIEVEELKERLRVAEALLRRFLPDIDLDHPEETQVLGPDLGAALTAATTPAAAAASSDGSWEHRGRYIPLVEKANQLDRTSTGEYNFHGMSSGAAFLSRITQYLPGLPRYDARMPFLPQPPRPWSFADDPVHMKSSSSPWSTPLVSHSVSRLPLRQLAHDLCEYAFSRASCLLRVVHVPSFWAAFGRLYEERPQQYTLAQQRFVGLLFSAMALGSMYDVDENDPTNPDHYAVATERGYHYYASARHSLQDVTECGDVTTLQALVFTIQFLQATGNLNAGHSFVGIALRSALRMGLHRHLPHAALPPIEDETRRRLFHTIRSMDIYLSTTLGLPLLLQDKDVDQRWPTEVDDEHIAGVVDTPPRPPSSSDTPSFLEAFNAHARLMQILAKVVEYVYPPTGTDKGPQDVTYLISVAKIREIEQELHDWQGRLSPTWRAGPQEDLQITRVKILLRFAYAHVQMMLYRPFLQYYSQRSTTTTATNERADDERYLALATAGINVCRNILHIGLEIRKQAVLIGPYWFITYTQFFAVLSLLLYVVHNPDRPGALDLLADARLGKDCISSLTQRSLAADRVTVALNSIFDHLPPRFRSAEFSTAREDPYGPSRCEDSHSRFLPSYAPPAISTAAAASMPPLRSWPIDVSMPLGSPSRSRVEMIAPVQLPQQRHTLQQRQPLSDGHYQPAATNPMDFLLNDPFEYPVLPGVSLADDGFGSFHDDLQLPLYEAQMDFEGQFQYFQDI</sequence>
<name>A0ABR1SS48_9PEZI</name>
<keyword evidence="4" id="KW-0805">Transcription regulation</keyword>
<dbReference type="Gene3D" id="4.10.240.10">
    <property type="entry name" value="Zn(2)-C6 fungal-type DNA-binding domain"/>
    <property type="match status" value="1"/>
</dbReference>
<evidence type="ECO:0000256" key="7">
    <source>
        <dbReference type="ARBA" id="ARBA00023242"/>
    </source>
</evidence>
<dbReference type="PROSITE" id="PS50048">
    <property type="entry name" value="ZN2_CY6_FUNGAL_2"/>
    <property type="match status" value="1"/>
</dbReference>
<accession>A0ABR1SS48</accession>
<feature type="domain" description="Zn(2)-C6 fungal-type" evidence="9">
    <location>
        <begin position="89"/>
        <end position="118"/>
    </location>
</feature>
<keyword evidence="2" id="KW-0479">Metal-binding</keyword>
<evidence type="ECO:0000256" key="2">
    <source>
        <dbReference type="ARBA" id="ARBA00022723"/>
    </source>
</evidence>
<gene>
    <name evidence="10" type="ORF">PG991_001681</name>
</gene>
<dbReference type="PANTHER" id="PTHR47540:SF1">
    <property type="entry name" value="ACTIVATOR OF STRESS GENES 1-RELATED"/>
    <property type="match status" value="1"/>
</dbReference>
<evidence type="ECO:0000256" key="3">
    <source>
        <dbReference type="ARBA" id="ARBA00022833"/>
    </source>
</evidence>
<reference evidence="10 11" key="1">
    <citation type="submission" date="2023-01" db="EMBL/GenBank/DDBJ databases">
        <title>Analysis of 21 Apiospora genomes using comparative genomics revels a genus with tremendous synthesis potential of carbohydrate active enzymes and secondary metabolites.</title>
        <authorList>
            <person name="Sorensen T."/>
        </authorList>
    </citation>
    <scope>NUCLEOTIDE SEQUENCE [LARGE SCALE GENOMIC DNA]</scope>
    <source>
        <strain evidence="10 11">CBS 20057</strain>
    </source>
</reference>
<dbReference type="InterPro" id="IPR036864">
    <property type="entry name" value="Zn2-C6_fun-type_DNA-bd_sf"/>
</dbReference>
<keyword evidence="6" id="KW-0804">Transcription</keyword>
<dbReference type="Pfam" id="PF04082">
    <property type="entry name" value="Fungal_trans"/>
    <property type="match status" value="1"/>
</dbReference>
<organism evidence="10 11">
    <name type="scientific">Apiospora marii</name>
    <dbReference type="NCBI Taxonomy" id="335849"/>
    <lineage>
        <taxon>Eukaryota</taxon>
        <taxon>Fungi</taxon>
        <taxon>Dikarya</taxon>
        <taxon>Ascomycota</taxon>
        <taxon>Pezizomycotina</taxon>
        <taxon>Sordariomycetes</taxon>
        <taxon>Xylariomycetidae</taxon>
        <taxon>Amphisphaeriales</taxon>
        <taxon>Apiosporaceae</taxon>
        <taxon>Apiospora</taxon>
    </lineage>
</organism>
<keyword evidence="7" id="KW-0539">Nucleus</keyword>
<dbReference type="Proteomes" id="UP001396898">
    <property type="component" value="Unassembled WGS sequence"/>
</dbReference>
<evidence type="ECO:0000256" key="6">
    <source>
        <dbReference type="ARBA" id="ARBA00023163"/>
    </source>
</evidence>
<dbReference type="CDD" id="cd00067">
    <property type="entry name" value="GAL4"/>
    <property type="match status" value="1"/>
</dbReference>
<dbReference type="InterPro" id="IPR001138">
    <property type="entry name" value="Zn2Cys6_DnaBD"/>
</dbReference>
<evidence type="ECO:0000256" key="4">
    <source>
        <dbReference type="ARBA" id="ARBA00023015"/>
    </source>
</evidence>
<evidence type="ECO:0000256" key="5">
    <source>
        <dbReference type="ARBA" id="ARBA00023125"/>
    </source>
</evidence>
<dbReference type="Pfam" id="PF00172">
    <property type="entry name" value="Zn_clus"/>
    <property type="match status" value="1"/>
</dbReference>
<dbReference type="SMART" id="SM00066">
    <property type="entry name" value="GAL4"/>
    <property type="match status" value="1"/>
</dbReference>
<keyword evidence="8" id="KW-1133">Transmembrane helix</keyword>
<comment type="subcellular location">
    <subcellularLocation>
        <location evidence="1">Nucleus</location>
    </subcellularLocation>
</comment>
<dbReference type="SUPFAM" id="SSF57701">
    <property type="entry name" value="Zn2/Cys6 DNA-binding domain"/>
    <property type="match status" value="1"/>
</dbReference>
<proteinExistence type="predicted"/>
<evidence type="ECO:0000256" key="8">
    <source>
        <dbReference type="SAM" id="Phobius"/>
    </source>
</evidence>
<comment type="caution">
    <text evidence="10">The sequence shown here is derived from an EMBL/GenBank/DDBJ whole genome shotgun (WGS) entry which is preliminary data.</text>
</comment>
<dbReference type="PANTHER" id="PTHR47540">
    <property type="entry name" value="THIAMINE REPRESSIBLE GENES REGULATORY PROTEIN THI5"/>
    <property type="match status" value="1"/>
</dbReference>
<keyword evidence="8" id="KW-0472">Membrane</keyword>
<keyword evidence="5" id="KW-0238">DNA-binding</keyword>
<keyword evidence="3" id="KW-0862">Zinc</keyword>